<protein>
    <submittedName>
        <fullName evidence="1">7083_t:CDS:1</fullName>
    </submittedName>
</protein>
<evidence type="ECO:0000313" key="2">
    <source>
        <dbReference type="Proteomes" id="UP000789702"/>
    </source>
</evidence>
<dbReference type="Proteomes" id="UP000789702">
    <property type="component" value="Unassembled WGS sequence"/>
</dbReference>
<reference evidence="1" key="1">
    <citation type="submission" date="2021-06" db="EMBL/GenBank/DDBJ databases">
        <authorList>
            <person name="Kallberg Y."/>
            <person name="Tangrot J."/>
            <person name="Rosling A."/>
        </authorList>
    </citation>
    <scope>NUCLEOTIDE SEQUENCE</scope>
    <source>
        <strain evidence="1">IL203A</strain>
    </source>
</reference>
<accession>A0ACA9N7B7</accession>
<comment type="caution">
    <text evidence="1">The sequence shown here is derived from an EMBL/GenBank/DDBJ whole genome shotgun (WGS) entry which is preliminary data.</text>
</comment>
<keyword evidence="2" id="KW-1185">Reference proteome</keyword>
<evidence type="ECO:0000313" key="1">
    <source>
        <dbReference type="EMBL" id="CAG8633615.1"/>
    </source>
</evidence>
<dbReference type="EMBL" id="CAJVPU010013575">
    <property type="protein sequence ID" value="CAG8633615.1"/>
    <property type="molecule type" value="Genomic_DNA"/>
</dbReference>
<sequence>MPMPSINTTVTQTNNNSSRSLSDLVGLELDDDIPQELSSESLEKLSIMISWK</sequence>
<proteinExistence type="predicted"/>
<name>A0ACA9N7B7_9GLOM</name>
<organism evidence="1 2">
    <name type="scientific">Dentiscutata heterogama</name>
    <dbReference type="NCBI Taxonomy" id="1316150"/>
    <lineage>
        <taxon>Eukaryota</taxon>
        <taxon>Fungi</taxon>
        <taxon>Fungi incertae sedis</taxon>
        <taxon>Mucoromycota</taxon>
        <taxon>Glomeromycotina</taxon>
        <taxon>Glomeromycetes</taxon>
        <taxon>Diversisporales</taxon>
        <taxon>Gigasporaceae</taxon>
        <taxon>Dentiscutata</taxon>
    </lineage>
</organism>
<feature type="non-terminal residue" evidence="1">
    <location>
        <position position="52"/>
    </location>
</feature>
<gene>
    <name evidence="1" type="ORF">DHETER_LOCUS8503</name>
</gene>